<dbReference type="EMBL" id="CAUYUJ010014714">
    <property type="protein sequence ID" value="CAK0845063.1"/>
    <property type="molecule type" value="Genomic_DNA"/>
</dbReference>
<evidence type="ECO:0000256" key="1">
    <source>
        <dbReference type="ARBA" id="ARBA00022603"/>
    </source>
</evidence>
<evidence type="ECO:0000259" key="6">
    <source>
        <dbReference type="Pfam" id="PF13847"/>
    </source>
</evidence>
<protein>
    <recommendedName>
        <fullName evidence="6">Methyltransferase domain-containing protein</fullName>
    </recommendedName>
</protein>
<feature type="compositionally biased region" description="Low complexity" evidence="5">
    <location>
        <begin position="7"/>
        <end position="26"/>
    </location>
</feature>
<feature type="compositionally biased region" description="Low complexity" evidence="5">
    <location>
        <begin position="47"/>
        <end position="66"/>
    </location>
</feature>
<proteinExistence type="inferred from homology"/>
<dbReference type="Proteomes" id="UP001189429">
    <property type="component" value="Unassembled WGS sequence"/>
</dbReference>
<dbReference type="CDD" id="cd02440">
    <property type="entry name" value="AdoMet_MTases"/>
    <property type="match status" value="1"/>
</dbReference>
<evidence type="ECO:0000256" key="5">
    <source>
        <dbReference type="SAM" id="MobiDB-lite"/>
    </source>
</evidence>
<gene>
    <name evidence="7" type="ORF">PCOR1329_LOCUS38972</name>
</gene>
<dbReference type="InterPro" id="IPR025714">
    <property type="entry name" value="Methyltranfer_dom"/>
</dbReference>
<reference evidence="7" key="1">
    <citation type="submission" date="2023-10" db="EMBL/GenBank/DDBJ databases">
        <authorList>
            <person name="Chen Y."/>
            <person name="Shah S."/>
            <person name="Dougan E. K."/>
            <person name="Thang M."/>
            <person name="Chan C."/>
        </authorList>
    </citation>
    <scope>NUCLEOTIDE SEQUENCE [LARGE SCALE GENOMIC DNA]</scope>
</reference>
<sequence>PRPPNLSAPARLLPASRARLRTAAAAVPEPASGGGLRCPQGMPPEPSGGEATADGGEGGAIAEDSAPSAGGTADVKGALDVAMAADADGLTVLHVSCRDFNKMTGQKVQKWLSCKSQATLHKVFKLPKWMYAFVSVSPDQAEQFRKEVGGVMYSKHTVTVKEGHPRDANSKMPQDKPEGEPAAKRQKVKDFPDGYVPTLKDLKDRVAKRKGPGQAGEESIIQKSAPLLSWPYETQLSMKGTYVKSAVRAFTKAVKKRCEDRGEDAPPWTSPEWSHNAGAPVGCGCPLDDAIGTPAAALQGYRNKCEFTIGNTADGQAEVGFVLRAAADGDQVIASPEEIPHVPEVMKRMCAALRACVRRSGLPVFDRRRGVKAGVWRTVMARLSPTGDMLLLVQTATLAEETRQKVERLLLEDLRPEGCPDQFGVVSIYLQFNDEVTDAARPDVPLLHVHGQQRLQMPLLGLKFDLGPLSFFQANSATCESLYGKAIEWLRPSGALMLDVCCGVGTIGLCAASQSLRVIGVELVPEAVESARRNARLNGIENAEFIAGKAPQSAAPHSCARALVSSREVHSVESS</sequence>
<dbReference type="SUPFAM" id="SSF53335">
    <property type="entry name" value="S-adenosyl-L-methionine-dependent methyltransferases"/>
    <property type="match status" value="1"/>
</dbReference>
<dbReference type="Gene3D" id="3.40.50.150">
    <property type="entry name" value="Vaccinia Virus protein VP39"/>
    <property type="match status" value="1"/>
</dbReference>
<keyword evidence="1 4" id="KW-0489">Methyltransferase</keyword>
<feature type="non-terminal residue" evidence="7">
    <location>
        <position position="1"/>
    </location>
</feature>
<dbReference type="Gene3D" id="2.40.50.1070">
    <property type="match status" value="1"/>
</dbReference>
<dbReference type="InterPro" id="IPR010280">
    <property type="entry name" value="U5_MeTrfase_fam"/>
</dbReference>
<keyword evidence="8" id="KW-1185">Reference proteome</keyword>
<dbReference type="PANTHER" id="PTHR45904:SF2">
    <property type="entry name" value="TRNA (URACIL-5-)-METHYLTRANSFERASE HOMOLOG A"/>
    <property type="match status" value="1"/>
</dbReference>
<dbReference type="PANTHER" id="PTHR45904">
    <property type="entry name" value="TRNA (URACIL-5-)-METHYLTRANSFERASE"/>
    <property type="match status" value="1"/>
</dbReference>
<evidence type="ECO:0000256" key="2">
    <source>
        <dbReference type="ARBA" id="ARBA00022679"/>
    </source>
</evidence>
<name>A0ABN9TGU9_9DINO</name>
<evidence type="ECO:0000313" key="7">
    <source>
        <dbReference type="EMBL" id="CAK0845063.1"/>
    </source>
</evidence>
<evidence type="ECO:0000313" key="8">
    <source>
        <dbReference type="Proteomes" id="UP001189429"/>
    </source>
</evidence>
<feature type="binding site" evidence="4">
    <location>
        <position position="473"/>
    </location>
    <ligand>
        <name>S-adenosyl-L-methionine</name>
        <dbReference type="ChEBI" id="CHEBI:59789"/>
    </ligand>
</feature>
<comment type="caution">
    <text evidence="4">Lacks conserved residue(s) required for the propagation of feature annotation.</text>
</comment>
<feature type="binding site" evidence="4">
    <location>
        <position position="522"/>
    </location>
    <ligand>
        <name>S-adenosyl-L-methionine</name>
        <dbReference type="ChEBI" id="CHEBI:59789"/>
    </ligand>
</feature>
<dbReference type="InterPro" id="IPR045850">
    <property type="entry name" value="TRM2_met"/>
</dbReference>
<feature type="domain" description="Methyltransferase" evidence="6">
    <location>
        <begin position="494"/>
        <end position="550"/>
    </location>
</feature>
<dbReference type="Pfam" id="PF13847">
    <property type="entry name" value="Methyltransf_31"/>
    <property type="match status" value="1"/>
</dbReference>
<keyword evidence="2 4" id="KW-0808">Transferase</keyword>
<keyword evidence="3 4" id="KW-0949">S-adenosyl-L-methionine</keyword>
<evidence type="ECO:0000256" key="3">
    <source>
        <dbReference type="ARBA" id="ARBA00022691"/>
    </source>
</evidence>
<comment type="caution">
    <text evidence="7">The sequence shown here is derived from an EMBL/GenBank/DDBJ whole genome shotgun (WGS) entry which is preliminary data.</text>
</comment>
<dbReference type="PROSITE" id="PS51687">
    <property type="entry name" value="SAM_MT_RNA_M5U"/>
    <property type="match status" value="1"/>
</dbReference>
<comment type="similarity">
    <text evidence="4">Belongs to the class I-like SAM-binding methyltransferase superfamily. RNA M5U methyltransferase family.</text>
</comment>
<feature type="region of interest" description="Disordered" evidence="5">
    <location>
        <begin position="1"/>
        <end position="71"/>
    </location>
</feature>
<dbReference type="InterPro" id="IPR029063">
    <property type="entry name" value="SAM-dependent_MTases_sf"/>
</dbReference>
<feature type="region of interest" description="Disordered" evidence="5">
    <location>
        <begin position="160"/>
        <end position="190"/>
    </location>
</feature>
<evidence type="ECO:0000256" key="4">
    <source>
        <dbReference type="PROSITE-ProRule" id="PRU01024"/>
    </source>
</evidence>
<organism evidence="7 8">
    <name type="scientific">Prorocentrum cordatum</name>
    <dbReference type="NCBI Taxonomy" id="2364126"/>
    <lineage>
        <taxon>Eukaryota</taxon>
        <taxon>Sar</taxon>
        <taxon>Alveolata</taxon>
        <taxon>Dinophyceae</taxon>
        <taxon>Prorocentrales</taxon>
        <taxon>Prorocentraceae</taxon>
        <taxon>Prorocentrum</taxon>
    </lineage>
</organism>
<accession>A0ABN9TGU9</accession>